<dbReference type="InterPro" id="IPR043128">
    <property type="entry name" value="Rev_trsase/Diguanyl_cyclase"/>
</dbReference>
<dbReference type="PROSITE" id="PS50994">
    <property type="entry name" value="INTEGRASE"/>
    <property type="match status" value="1"/>
</dbReference>
<dbReference type="SUPFAM" id="SSF56672">
    <property type="entry name" value="DNA/RNA polymerases"/>
    <property type="match status" value="1"/>
</dbReference>
<dbReference type="InterPro" id="IPR001584">
    <property type="entry name" value="Integrase_cat-core"/>
</dbReference>
<dbReference type="PROSITE" id="PS50878">
    <property type="entry name" value="RT_POL"/>
    <property type="match status" value="1"/>
</dbReference>
<dbReference type="Proteomes" id="UP001358586">
    <property type="component" value="Chromosome 13"/>
</dbReference>
<feature type="domain" description="RNase H type-1" evidence="2">
    <location>
        <begin position="397"/>
        <end position="526"/>
    </location>
</feature>
<dbReference type="InterPro" id="IPR036397">
    <property type="entry name" value="RNaseH_sf"/>
</dbReference>
<keyword evidence="5" id="KW-1185">Reference proteome</keyword>
<dbReference type="InterPro" id="IPR002156">
    <property type="entry name" value="RNaseH_domain"/>
</dbReference>
<dbReference type="Gene3D" id="1.10.340.70">
    <property type="match status" value="1"/>
</dbReference>
<dbReference type="PROSITE" id="PS50879">
    <property type="entry name" value="RNASE_H_1"/>
    <property type="match status" value="1"/>
</dbReference>
<proteinExistence type="predicted"/>
<dbReference type="InterPro" id="IPR000477">
    <property type="entry name" value="RT_dom"/>
</dbReference>
<dbReference type="Gene3D" id="3.30.420.10">
    <property type="entry name" value="Ribonuclease H-like superfamily/Ribonuclease H"/>
    <property type="match status" value="2"/>
</dbReference>
<dbReference type="Gene3D" id="3.10.10.10">
    <property type="entry name" value="HIV Type 1 Reverse Transcriptase, subunit A, domain 1"/>
    <property type="match status" value="1"/>
</dbReference>
<dbReference type="CDD" id="cd09279">
    <property type="entry name" value="RNase_HI_like"/>
    <property type="match status" value="1"/>
</dbReference>
<dbReference type="InterPro" id="IPR041588">
    <property type="entry name" value="Integrase_H2C2"/>
</dbReference>
<dbReference type="InterPro" id="IPR043502">
    <property type="entry name" value="DNA/RNA_pol_sf"/>
</dbReference>
<dbReference type="CDD" id="cd01647">
    <property type="entry name" value="RT_LTR"/>
    <property type="match status" value="1"/>
</dbReference>
<evidence type="ECO:0000313" key="4">
    <source>
        <dbReference type="EMBL" id="KAK5772679.1"/>
    </source>
</evidence>
<sequence>MRPEMLLKIKEEVKKQFDAGFLQASKYPEWVANIVPVPKKDGKVRMCVDFRDLNRASPKDNFPLPHIDTLVDNTAKHSLFSFMDGFSRYNQIKMAPEDMEKTTFITMWGTFCYKVMPFGLKNAGATYQRAMVTLFHDMMHKEIEVYVDDMIAKSRGEEEHVVHLKKLFERLRKFQLKLNPSKCTFGVTSGKLLGFIVSERGIKVDPDKIKAIQELPPLRMQKEVRGFLGRLNYIARFIAQLTNQCDPIFRLLRKYNPGEWNEECQVAFDKIKQYLSSPSVLVPPTLGRPLILYLTVFESSIGSETQTIYVVSHDMANFKAGPNKINDGIAGTIRKNGTWQILLLEYDIAYVSQKSIKGSAIADFLATRTTEEYESLRFDFPDEDLICITEIESESSKEKSWKMCFDGASNALGHGIGVILVSPDGNHYPFTARLNFFCTNNIAEYEACIMGLRAAIKRNIQILKVYGDSALVIYQIRGEWKVRDSKLIKYSDLVAGLIKEFKEITFHYFPREENQLADALATLTSMFKASKEVETMPLKMSIYEVPAHCCSIEKEANGRSWFHDILEYIKNQSYPEQANENDKRTIRRMAAGFVLDGDILYKRGKDQVLLRCVDDVEARKILEDVHEGICGIHANGFSMARKIMRLGYYWLTMESDCISFARKCHKCQIYGDKIHVAPSPLHVMTFPWPFSMWGMDVIGPIFPKASNRHRFIFVVIDYFTKWIEAASFANVTKTAVCRFLKKKIICRYGLPERIISDNAMNLNNKMMKEMYQKRMIAAHDKKVRPREFHEGELVLRKILPIQKDLRGKWAPNWEGPYVVKKSFSGGALILTEMDGKELSNPVNSDAVKKYYA</sequence>
<dbReference type="PANTHER" id="PTHR48475:SF1">
    <property type="entry name" value="RNASE H TYPE-1 DOMAIN-CONTAINING PROTEIN"/>
    <property type="match status" value="1"/>
</dbReference>
<dbReference type="Gene3D" id="3.30.70.270">
    <property type="match status" value="2"/>
</dbReference>
<name>A0ABR0MHC3_GOSAR</name>
<dbReference type="Pfam" id="PF13456">
    <property type="entry name" value="RVT_3"/>
    <property type="match status" value="1"/>
</dbReference>
<dbReference type="Pfam" id="PF00078">
    <property type="entry name" value="RVT_1"/>
    <property type="match status" value="1"/>
</dbReference>
<feature type="domain" description="Reverse transcriptase" evidence="1">
    <location>
        <begin position="18"/>
        <end position="197"/>
    </location>
</feature>
<dbReference type="InterPro" id="IPR012337">
    <property type="entry name" value="RNaseH-like_sf"/>
</dbReference>
<evidence type="ECO:0000259" key="1">
    <source>
        <dbReference type="PROSITE" id="PS50878"/>
    </source>
</evidence>
<dbReference type="Pfam" id="PF17921">
    <property type="entry name" value="Integrase_H2C2"/>
    <property type="match status" value="1"/>
</dbReference>
<gene>
    <name evidence="4" type="ORF">PVK06_048973</name>
</gene>
<comment type="caution">
    <text evidence="4">The sequence shown here is derived from an EMBL/GenBank/DDBJ whole genome shotgun (WGS) entry which is preliminary data.</text>
</comment>
<evidence type="ECO:0000259" key="3">
    <source>
        <dbReference type="PROSITE" id="PS50994"/>
    </source>
</evidence>
<accession>A0ABR0MHC3</accession>
<evidence type="ECO:0000313" key="5">
    <source>
        <dbReference type="Proteomes" id="UP001358586"/>
    </source>
</evidence>
<dbReference type="EMBL" id="JARKNE010000013">
    <property type="protein sequence ID" value="KAK5772679.1"/>
    <property type="molecule type" value="Genomic_DNA"/>
</dbReference>
<reference evidence="4 5" key="1">
    <citation type="submission" date="2023-03" db="EMBL/GenBank/DDBJ databases">
        <title>WGS of Gossypium arboreum.</title>
        <authorList>
            <person name="Yu D."/>
        </authorList>
    </citation>
    <scope>NUCLEOTIDE SEQUENCE [LARGE SCALE GENOMIC DNA]</scope>
    <source>
        <tissue evidence="4">Leaf</tissue>
    </source>
</reference>
<dbReference type="SUPFAM" id="SSF53098">
    <property type="entry name" value="Ribonuclease H-like"/>
    <property type="match status" value="2"/>
</dbReference>
<feature type="domain" description="Integrase catalytic" evidence="3">
    <location>
        <begin position="683"/>
        <end position="777"/>
    </location>
</feature>
<organism evidence="4 5">
    <name type="scientific">Gossypium arboreum</name>
    <name type="common">Tree cotton</name>
    <name type="synonym">Gossypium nanking</name>
    <dbReference type="NCBI Taxonomy" id="29729"/>
    <lineage>
        <taxon>Eukaryota</taxon>
        <taxon>Viridiplantae</taxon>
        <taxon>Streptophyta</taxon>
        <taxon>Embryophyta</taxon>
        <taxon>Tracheophyta</taxon>
        <taxon>Spermatophyta</taxon>
        <taxon>Magnoliopsida</taxon>
        <taxon>eudicotyledons</taxon>
        <taxon>Gunneridae</taxon>
        <taxon>Pentapetalae</taxon>
        <taxon>rosids</taxon>
        <taxon>malvids</taxon>
        <taxon>Malvales</taxon>
        <taxon>Malvaceae</taxon>
        <taxon>Malvoideae</taxon>
        <taxon>Gossypium</taxon>
    </lineage>
</organism>
<dbReference type="PANTHER" id="PTHR48475">
    <property type="entry name" value="RIBONUCLEASE H"/>
    <property type="match status" value="1"/>
</dbReference>
<evidence type="ECO:0000259" key="2">
    <source>
        <dbReference type="PROSITE" id="PS50879"/>
    </source>
</evidence>
<protein>
    <submittedName>
        <fullName evidence="4">Uncharacterized protein</fullName>
    </submittedName>
</protein>